<dbReference type="EMBL" id="JAWJZY010000002">
    <property type="protein sequence ID" value="MEE8658389.1"/>
    <property type="molecule type" value="Genomic_DNA"/>
</dbReference>
<evidence type="ECO:0000313" key="18">
    <source>
        <dbReference type="EMBL" id="MEE8658389.1"/>
    </source>
</evidence>
<comment type="pathway">
    <text evidence="5">Cofactor biosynthesis; adenosylcobalamin biosynthesis; adenosylcobalamin from cob(II)yrinate a,c-diamide: step 6/7.</text>
</comment>
<evidence type="ECO:0000256" key="8">
    <source>
        <dbReference type="ARBA" id="ARBA00012016"/>
    </source>
</evidence>
<comment type="catalytic activity">
    <reaction evidence="2">
        <text>adenosylcob(III)inamide phosphate + GTP + H(+) = adenosylcob(III)inamide-GDP + diphosphate</text>
        <dbReference type="Rhea" id="RHEA:22712"/>
        <dbReference type="ChEBI" id="CHEBI:15378"/>
        <dbReference type="ChEBI" id="CHEBI:33019"/>
        <dbReference type="ChEBI" id="CHEBI:37565"/>
        <dbReference type="ChEBI" id="CHEBI:58502"/>
        <dbReference type="ChEBI" id="CHEBI:60487"/>
        <dbReference type="EC" id="2.7.7.62"/>
    </reaction>
</comment>
<organism evidence="18 19">
    <name type="scientific">Sorlinia euscelidii</name>
    <dbReference type="NCBI Taxonomy" id="3081148"/>
    <lineage>
        <taxon>Bacteria</taxon>
        <taxon>Pseudomonadati</taxon>
        <taxon>Pseudomonadota</taxon>
        <taxon>Alphaproteobacteria</taxon>
        <taxon>Acetobacterales</taxon>
        <taxon>Acetobacteraceae</taxon>
        <taxon>Sorlinia</taxon>
    </lineage>
</organism>
<gene>
    <name evidence="18" type="ORF">DOFOFD_05125</name>
</gene>
<dbReference type="InterPro" id="IPR027417">
    <property type="entry name" value="P-loop_NTPase"/>
</dbReference>
<dbReference type="PIRSF" id="PIRSF006135">
    <property type="entry name" value="CobU"/>
    <property type="match status" value="1"/>
</dbReference>
<dbReference type="CDD" id="cd00544">
    <property type="entry name" value="CobU"/>
    <property type="match status" value="1"/>
</dbReference>
<dbReference type="RefSeq" id="WP_394819330.1">
    <property type="nucleotide sequence ID" value="NZ_JAWJZY010000002.1"/>
</dbReference>
<dbReference type="PANTHER" id="PTHR34848">
    <property type="match status" value="1"/>
</dbReference>
<keyword evidence="10" id="KW-0169">Cobalamin biosynthesis</keyword>
<evidence type="ECO:0000256" key="6">
    <source>
        <dbReference type="ARBA" id="ARBA00005159"/>
    </source>
</evidence>
<evidence type="ECO:0000256" key="13">
    <source>
        <dbReference type="ARBA" id="ARBA00022777"/>
    </source>
</evidence>
<evidence type="ECO:0000256" key="10">
    <source>
        <dbReference type="ARBA" id="ARBA00022573"/>
    </source>
</evidence>
<comment type="similarity">
    <text evidence="7">Belongs to the CobU/CobP family.</text>
</comment>
<comment type="pathway">
    <text evidence="6">Cofactor biosynthesis; adenosylcobalamin biosynthesis; adenosylcobalamin from cob(II)yrinate a,c-diamide: step 5/7.</text>
</comment>
<proteinExistence type="inferred from homology"/>
<evidence type="ECO:0000256" key="3">
    <source>
        <dbReference type="ARBA" id="ARBA00001522"/>
    </source>
</evidence>
<keyword evidence="19" id="KW-1185">Reference proteome</keyword>
<dbReference type="EC" id="2.7.7.62" evidence="9"/>
<dbReference type="EC" id="2.7.1.156" evidence="8"/>
<evidence type="ECO:0000256" key="12">
    <source>
        <dbReference type="ARBA" id="ARBA00022741"/>
    </source>
</evidence>
<keyword evidence="13" id="KW-0418">Kinase</keyword>
<dbReference type="PANTHER" id="PTHR34848:SF1">
    <property type="entry name" value="BIFUNCTIONAL ADENOSYLCOBALAMIN BIOSYNTHESIS PROTEIN COBU"/>
    <property type="match status" value="1"/>
</dbReference>
<comment type="function">
    <text evidence="4">Catalyzes ATP-dependent phosphorylation of adenosylcobinamide and addition of GMP to adenosylcobinamide phosphate.</text>
</comment>
<dbReference type="Proteomes" id="UP001312908">
    <property type="component" value="Unassembled WGS sequence"/>
</dbReference>
<dbReference type="InterPro" id="IPR003203">
    <property type="entry name" value="CobU/CobP"/>
</dbReference>
<protein>
    <recommendedName>
        <fullName evidence="16">Adenosylcobinamide kinase</fullName>
        <ecNumber evidence="8">2.7.1.156</ecNumber>
        <ecNumber evidence="9">2.7.7.62</ecNumber>
    </recommendedName>
    <alternativeName>
        <fullName evidence="17">Adenosylcobinamide-phosphate guanylyltransferase</fullName>
    </alternativeName>
</protein>
<comment type="caution">
    <text evidence="18">The sequence shown here is derived from an EMBL/GenBank/DDBJ whole genome shotgun (WGS) entry which is preliminary data.</text>
</comment>
<evidence type="ECO:0000256" key="11">
    <source>
        <dbReference type="ARBA" id="ARBA00022679"/>
    </source>
</evidence>
<evidence type="ECO:0000256" key="4">
    <source>
        <dbReference type="ARBA" id="ARBA00003889"/>
    </source>
</evidence>
<comment type="catalytic activity">
    <reaction evidence="3">
        <text>adenosylcob(III)inamide + GTP = adenosylcob(III)inamide phosphate + GDP + H(+)</text>
        <dbReference type="Rhea" id="RHEA:15765"/>
        <dbReference type="ChEBI" id="CHEBI:2480"/>
        <dbReference type="ChEBI" id="CHEBI:15378"/>
        <dbReference type="ChEBI" id="CHEBI:37565"/>
        <dbReference type="ChEBI" id="CHEBI:58189"/>
        <dbReference type="ChEBI" id="CHEBI:58502"/>
        <dbReference type="EC" id="2.7.1.156"/>
    </reaction>
</comment>
<dbReference type="SUPFAM" id="SSF52540">
    <property type="entry name" value="P-loop containing nucleoside triphosphate hydrolases"/>
    <property type="match status" value="1"/>
</dbReference>
<evidence type="ECO:0000313" key="19">
    <source>
        <dbReference type="Proteomes" id="UP001312908"/>
    </source>
</evidence>
<evidence type="ECO:0000256" key="2">
    <source>
        <dbReference type="ARBA" id="ARBA00000711"/>
    </source>
</evidence>
<evidence type="ECO:0000256" key="1">
    <source>
        <dbReference type="ARBA" id="ARBA00000312"/>
    </source>
</evidence>
<comment type="catalytic activity">
    <reaction evidence="1">
        <text>adenosylcob(III)inamide + ATP = adenosylcob(III)inamide phosphate + ADP + H(+)</text>
        <dbReference type="Rhea" id="RHEA:15769"/>
        <dbReference type="ChEBI" id="CHEBI:2480"/>
        <dbReference type="ChEBI" id="CHEBI:15378"/>
        <dbReference type="ChEBI" id="CHEBI:30616"/>
        <dbReference type="ChEBI" id="CHEBI:58502"/>
        <dbReference type="ChEBI" id="CHEBI:456216"/>
        <dbReference type="EC" id="2.7.1.156"/>
    </reaction>
</comment>
<sequence>MTFTLVIGGTRSGKSAFAESLIMRAPPPWRYIATAEALDASMRARIARHQARRGAGWETIEAPLSLESALQTDEPVLLDCLTLWLSNLLHADRHITNETTQLCEMLSRRVAPTFIVSSEVGLGITPENALARRFADEAGEMNQKLARMANHLYMLVAGHPLKIK</sequence>
<dbReference type="NCBIfam" id="NF004469">
    <property type="entry name" value="PRK05800.1"/>
    <property type="match status" value="1"/>
</dbReference>
<name>A0ABU7U0H6_9PROT</name>
<keyword evidence="12" id="KW-0547">Nucleotide-binding</keyword>
<evidence type="ECO:0000256" key="15">
    <source>
        <dbReference type="ARBA" id="ARBA00023134"/>
    </source>
</evidence>
<evidence type="ECO:0000256" key="16">
    <source>
        <dbReference type="ARBA" id="ARBA00029570"/>
    </source>
</evidence>
<keyword evidence="11" id="KW-0808">Transferase</keyword>
<reference evidence="18 19" key="1">
    <citation type="submission" date="2023-10" db="EMBL/GenBank/DDBJ databases">
        <title>Sorlinia euscelidii gen. nov., sp. nov., an acetic acid bacteria isolated from the gut of Euscelidius variegatus emitter.</title>
        <authorList>
            <person name="Michoud G."/>
            <person name="Marasco R."/>
            <person name="Seferji K."/>
            <person name="Gonella E."/>
            <person name="Garuglieri E."/>
            <person name="Alma A."/>
            <person name="Mapelli F."/>
            <person name="Borin S."/>
            <person name="Daffonchio D."/>
            <person name="Crotti E."/>
        </authorList>
    </citation>
    <scope>NUCLEOTIDE SEQUENCE [LARGE SCALE GENOMIC DNA]</scope>
    <source>
        <strain evidence="18 19">EV16P</strain>
    </source>
</reference>
<keyword evidence="14" id="KW-0067">ATP-binding</keyword>
<evidence type="ECO:0000256" key="7">
    <source>
        <dbReference type="ARBA" id="ARBA00007490"/>
    </source>
</evidence>
<accession>A0ABU7U0H6</accession>
<dbReference type="Gene3D" id="3.40.50.300">
    <property type="entry name" value="P-loop containing nucleotide triphosphate hydrolases"/>
    <property type="match status" value="1"/>
</dbReference>
<evidence type="ECO:0000256" key="5">
    <source>
        <dbReference type="ARBA" id="ARBA00004692"/>
    </source>
</evidence>
<evidence type="ECO:0000256" key="9">
    <source>
        <dbReference type="ARBA" id="ARBA00012523"/>
    </source>
</evidence>
<keyword evidence="15" id="KW-0342">GTP-binding</keyword>
<dbReference type="Pfam" id="PF02283">
    <property type="entry name" value="CobU"/>
    <property type="match status" value="1"/>
</dbReference>
<evidence type="ECO:0000256" key="17">
    <source>
        <dbReference type="ARBA" id="ARBA00030571"/>
    </source>
</evidence>
<evidence type="ECO:0000256" key="14">
    <source>
        <dbReference type="ARBA" id="ARBA00022840"/>
    </source>
</evidence>